<organism evidence="1 2">
    <name type="scientific">Tieghemiomyces parasiticus</name>
    <dbReference type="NCBI Taxonomy" id="78921"/>
    <lineage>
        <taxon>Eukaryota</taxon>
        <taxon>Fungi</taxon>
        <taxon>Fungi incertae sedis</taxon>
        <taxon>Zoopagomycota</taxon>
        <taxon>Kickxellomycotina</taxon>
        <taxon>Dimargaritomycetes</taxon>
        <taxon>Dimargaritales</taxon>
        <taxon>Dimargaritaceae</taxon>
        <taxon>Tieghemiomyces</taxon>
    </lineage>
</organism>
<evidence type="ECO:0000313" key="2">
    <source>
        <dbReference type="Proteomes" id="UP001150569"/>
    </source>
</evidence>
<sequence length="87" mass="9755">MWCTIWLARTRVPASSSVGNGVQVPNLYAGLVKEYDLILSEDSIAQVDRQGFPHITKELDFLILIAGDYFTIASPFRNPDHYQAQGQ</sequence>
<accession>A0A9W8DMY9</accession>
<keyword evidence="2" id="KW-1185">Reference proteome</keyword>
<dbReference type="InterPro" id="IPR036849">
    <property type="entry name" value="Enolase-like_C_sf"/>
</dbReference>
<comment type="caution">
    <text evidence="1">The sequence shown here is derived from an EMBL/GenBank/DDBJ whole genome shotgun (WGS) entry which is preliminary data.</text>
</comment>
<name>A0A9W8DMY9_9FUNG</name>
<protein>
    <submittedName>
        <fullName evidence="1">Uncharacterized protein</fullName>
    </submittedName>
</protein>
<evidence type="ECO:0000313" key="1">
    <source>
        <dbReference type="EMBL" id="KAJ1910863.1"/>
    </source>
</evidence>
<dbReference type="EMBL" id="JANBPT010000996">
    <property type="protein sequence ID" value="KAJ1910863.1"/>
    <property type="molecule type" value="Genomic_DNA"/>
</dbReference>
<dbReference type="AlphaFoldDB" id="A0A9W8DMY9"/>
<proteinExistence type="predicted"/>
<dbReference type="SUPFAM" id="SSF51604">
    <property type="entry name" value="Enolase C-terminal domain-like"/>
    <property type="match status" value="1"/>
</dbReference>
<dbReference type="Proteomes" id="UP001150569">
    <property type="component" value="Unassembled WGS sequence"/>
</dbReference>
<reference evidence="1" key="1">
    <citation type="submission" date="2022-07" db="EMBL/GenBank/DDBJ databases">
        <title>Phylogenomic reconstructions and comparative analyses of Kickxellomycotina fungi.</title>
        <authorList>
            <person name="Reynolds N.K."/>
            <person name="Stajich J.E."/>
            <person name="Barry K."/>
            <person name="Grigoriev I.V."/>
            <person name="Crous P."/>
            <person name="Smith M.E."/>
        </authorList>
    </citation>
    <scope>NUCLEOTIDE SEQUENCE</scope>
    <source>
        <strain evidence="1">RSA 861</strain>
    </source>
</reference>
<gene>
    <name evidence="1" type="ORF">IWQ60_010431</name>
</gene>